<proteinExistence type="inferred from homology"/>
<name>A0A7Z0WU30_9BACI</name>
<dbReference type="EC" id="3.4.16.4" evidence="5"/>
<dbReference type="GO" id="GO:0051301">
    <property type="term" value="P:cell division"/>
    <property type="evidence" value="ECO:0007669"/>
    <property type="project" value="UniProtKB-KW"/>
</dbReference>
<keyword evidence="6" id="KW-1003">Cell membrane</keyword>
<evidence type="ECO:0000313" key="17">
    <source>
        <dbReference type="EMBL" id="OLF87472.1"/>
    </source>
</evidence>
<reference evidence="17 18" key="1">
    <citation type="journal article" date="2016" name="Front. Microbiol.">
        <title>High-Level Heat Resistance of Spores of Bacillus amyloliquefaciens and Bacillus licheniformis Results from the Presence of a spoVA Operon in a Tn1546 Transposon.</title>
        <authorList>
            <person name="Berendsen E.M."/>
            <person name="Koning R.A."/>
            <person name="Boekhorst J."/>
            <person name="de Jong A."/>
            <person name="Kuipers O.P."/>
            <person name="Wells-Bennik M.H."/>
        </authorList>
    </citation>
    <scope>NUCLEOTIDE SEQUENCE [LARGE SCALE GENOMIC DNA]</scope>
    <source>
        <strain evidence="17 18">B4121</strain>
    </source>
</reference>
<evidence type="ECO:0000256" key="2">
    <source>
        <dbReference type="ARBA" id="ARBA00004236"/>
    </source>
</evidence>
<dbReference type="GO" id="GO:0071972">
    <property type="term" value="F:peptidoglycan L,D-transpeptidase activity"/>
    <property type="evidence" value="ECO:0007669"/>
    <property type="project" value="TreeGrafter"/>
</dbReference>
<evidence type="ECO:0000256" key="7">
    <source>
        <dbReference type="ARBA" id="ARBA00022692"/>
    </source>
</evidence>
<keyword evidence="7 14" id="KW-0812">Transmembrane</keyword>
<feature type="transmembrane region" description="Helical" evidence="14">
    <location>
        <begin position="22"/>
        <end position="42"/>
    </location>
</feature>
<dbReference type="Pfam" id="PF00905">
    <property type="entry name" value="Transpeptidase"/>
    <property type="match status" value="1"/>
</dbReference>
<evidence type="ECO:0000259" key="16">
    <source>
        <dbReference type="Pfam" id="PF03717"/>
    </source>
</evidence>
<keyword evidence="12" id="KW-0961">Cell wall biogenesis/degradation</keyword>
<dbReference type="GO" id="GO:0008360">
    <property type="term" value="P:regulation of cell shape"/>
    <property type="evidence" value="ECO:0007669"/>
    <property type="project" value="UniProtKB-KW"/>
</dbReference>
<keyword evidence="9" id="KW-0573">Peptidoglycan synthesis</keyword>
<dbReference type="GO" id="GO:0005886">
    <property type="term" value="C:plasma membrane"/>
    <property type="evidence" value="ECO:0007669"/>
    <property type="project" value="UniProtKB-SubCell"/>
</dbReference>
<dbReference type="Pfam" id="PF03717">
    <property type="entry name" value="PBP_dimer"/>
    <property type="match status" value="1"/>
</dbReference>
<keyword evidence="17" id="KW-0131">Cell cycle</keyword>
<dbReference type="InterPro" id="IPR001460">
    <property type="entry name" value="PCN-bd_Tpept"/>
</dbReference>
<accession>A0A7Z0WU30</accession>
<evidence type="ECO:0000256" key="10">
    <source>
        <dbReference type="ARBA" id="ARBA00022989"/>
    </source>
</evidence>
<evidence type="ECO:0000313" key="18">
    <source>
        <dbReference type="Proteomes" id="UP000185604"/>
    </source>
</evidence>
<dbReference type="GO" id="GO:0008658">
    <property type="term" value="F:penicillin binding"/>
    <property type="evidence" value="ECO:0007669"/>
    <property type="project" value="InterPro"/>
</dbReference>
<dbReference type="Proteomes" id="UP000185604">
    <property type="component" value="Unassembled WGS sequence"/>
</dbReference>
<dbReference type="GO" id="GO:0071555">
    <property type="term" value="P:cell wall organization"/>
    <property type="evidence" value="ECO:0007669"/>
    <property type="project" value="UniProtKB-KW"/>
</dbReference>
<dbReference type="Gene3D" id="3.90.1310.10">
    <property type="entry name" value="Penicillin-binding protein 2a (Domain 2)"/>
    <property type="match status" value="1"/>
</dbReference>
<dbReference type="GO" id="GO:0009002">
    <property type="term" value="F:serine-type D-Ala-D-Ala carboxypeptidase activity"/>
    <property type="evidence" value="ECO:0007669"/>
    <property type="project" value="UniProtKB-EC"/>
</dbReference>
<feature type="domain" description="Penicillin-binding protein dimerisation" evidence="16">
    <location>
        <begin position="66"/>
        <end position="325"/>
    </location>
</feature>
<comment type="caution">
    <text evidence="17">The sequence shown here is derived from an EMBL/GenBank/DDBJ whole genome shotgun (WGS) entry which is preliminary data.</text>
</comment>
<dbReference type="AlphaFoldDB" id="A0A7Z0WU30"/>
<dbReference type="UniPathway" id="UPA00219"/>
<evidence type="ECO:0000256" key="13">
    <source>
        <dbReference type="ARBA" id="ARBA00034000"/>
    </source>
</evidence>
<comment type="catalytic activity">
    <reaction evidence="13">
        <text>Preferential cleavage: (Ac)2-L-Lys-D-Ala-|-D-Ala. Also transpeptidation of peptidyl-alanyl moieties that are N-acyl substituents of D-alanine.</text>
        <dbReference type="EC" id="3.4.16.4"/>
    </reaction>
</comment>
<dbReference type="EMBL" id="LKPO01000026">
    <property type="protein sequence ID" value="OLF87472.1"/>
    <property type="molecule type" value="Genomic_DNA"/>
</dbReference>
<evidence type="ECO:0000256" key="9">
    <source>
        <dbReference type="ARBA" id="ARBA00022984"/>
    </source>
</evidence>
<keyword evidence="17" id="KW-0132">Cell division</keyword>
<dbReference type="GO" id="GO:0009252">
    <property type="term" value="P:peptidoglycan biosynthetic process"/>
    <property type="evidence" value="ECO:0007669"/>
    <property type="project" value="UniProtKB-UniPathway"/>
</dbReference>
<evidence type="ECO:0000256" key="11">
    <source>
        <dbReference type="ARBA" id="ARBA00023136"/>
    </source>
</evidence>
<dbReference type="InterPro" id="IPR036138">
    <property type="entry name" value="PBP_dimer_sf"/>
</dbReference>
<evidence type="ECO:0000256" key="5">
    <source>
        <dbReference type="ARBA" id="ARBA00012448"/>
    </source>
</evidence>
<protein>
    <recommendedName>
        <fullName evidence="5">serine-type D-Ala-D-Ala carboxypeptidase</fullName>
        <ecNumber evidence="5">3.4.16.4</ecNumber>
    </recommendedName>
</protein>
<dbReference type="SUPFAM" id="SSF56519">
    <property type="entry name" value="Penicillin binding protein dimerisation domain"/>
    <property type="match status" value="1"/>
</dbReference>
<keyword evidence="10 14" id="KW-1133">Transmembrane helix</keyword>
<evidence type="ECO:0000256" key="14">
    <source>
        <dbReference type="SAM" id="Phobius"/>
    </source>
</evidence>
<evidence type="ECO:0000259" key="15">
    <source>
        <dbReference type="Pfam" id="PF00905"/>
    </source>
</evidence>
<evidence type="ECO:0000256" key="6">
    <source>
        <dbReference type="ARBA" id="ARBA00022475"/>
    </source>
</evidence>
<dbReference type="PANTHER" id="PTHR30627">
    <property type="entry name" value="PEPTIDOGLYCAN D,D-TRANSPEPTIDASE"/>
    <property type="match status" value="1"/>
</dbReference>
<gene>
    <name evidence="17" type="ORF">B4121_3924</name>
</gene>
<dbReference type="PANTHER" id="PTHR30627:SF2">
    <property type="entry name" value="PEPTIDOGLYCAN D,D-TRANSPEPTIDASE MRDA"/>
    <property type="match status" value="1"/>
</dbReference>
<organism evidence="17 18">
    <name type="scientific">Bacillus paralicheniformis</name>
    <dbReference type="NCBI Taxonomy" id="1648923"/>
    <lineage>
        <taxon>Bacteria</taxon>
        <taxon>Bacillati</taxon>
        <taxon>Bacillota</taxon>
        <taxon>Bacilli</taxon>
        <taxon>Bacillales</taxon>
        <taxon>Bacillaceae</taxon>
        <taxon>Bacillus</taxon>
    </lineage>
</organism>
<comment type="similarity">
    <text evidence="4">Belongs to the transpeptidase family.</text>
</comment>
<evidence type="ECO:0000256" key="1">
    <source>
        <dbReference type="ARBA" id="ARBA00004167"/>
    </source>
</evidence>
<feature type="domain" description="Penicillin-binding protein transpeptidase" evidence="15">
    <location>
        <begin position="371"/>
        <end position="691"/>
    </location>
</feature>
<dbReference type="InterPro" id="IPR050515">
    <property type="entry name" value="Beta-lactam/transpept"/>
</dbReference>
<dbReference type="Gene3D" id="3.40.710.10">
    <property type="entry name" value="DD-peptidase/beta-lactamase superfamily"/>
    <property type="match status" value="1"/>
</dbReference>
<keyword evidence="11 14" id="KW-0472">Membrane</keyword>
<evidence type="ECO:0000256" key="3">
    <source>
        <dbReference type="ARBA" id="ARBA00004752"/>
    </source>
</evidence>
<evidence type="ECO:0000256" key="4">
    <source>
        <dbReference type="ARBA" id="ARBA00007171"/>
    </source>
</evidence>
<evidence type="ECO:0000256" key="8">
    <source>
        <dbReference type="ARBA" id="ARBA00022960"/>
    </source>
</evidence>
<dbReference type="SUPFAM" id="SSF56601">
    <property type="entry name" value="beta-lactamase/transpeptidase-like"/>
    <property type="match status" value="1"/>
</dbReference>
<sequence>MTESQHDPAEIKKSRRSRLWRINLYFFAVFTLFAALIVKLGLVQIVNGEAYEQEASKTEAKIASYPAPRGKMYDRYGRVVVDNQSVPAITYTMMTSTKTEEKISTAKKLAELIDIDTSFLKERDLKDYWLARHPKKAAALLKDGEKTLKSDQTYKLQVNRVPAEEIKALEKDKDELKVAAIFRRFSGGYAYEPQIVKAMSPKTAGKNDAQLLDEKASKQMPANDLTYEEVSRVSEHLEELPGVDVIMDWTRKYPYEKTLYSIFGGVTTPEQGLIKDREDFYLTRGYARNDRVGKSYLEYQYEEYLNPKKAKVQYTENRSGKVISQETVDEGRRGYDLQLTFDMELQKKVEEAIEEELNKFRGSNYMLDRAFVVMMDPNNGDILSMAGKRIIDGKITDYSIGAFTTQYEMGSAVKGATVLAGYQDGMPHGQMYLDNGKLTFAGPVIKGSYTDTIGWANEVKALQKSSNVYMFHVAMRIAGITYVPNGPLPANLEDLNKMRYYFNQFGLGVKTGIDLPQESAGMQTNPKIVGGLLLDEAIGQFDTYTPLQLAQYMSAIANDGYRVQPRVVKSIHQPESEKLGSVIEERSANVLNKINNSQSDIEIVKTGLKRVTQLGGTAAGTFGSLDVSGKTGTAQAPYYGTNRSWWGTMSYNLTFAGYYPSKNPEVAFSVVVPSMTTDKGGINKNIAAKIVKAYVDLQKKYSKD</sequence>
<dbReference type="RefSeq" id="WP_075213215.1">
    <property type="nucleotide sequence ID" value="NZ_AP023088.1"/>
</dbReference>
<dbReference type="Gene3D" id="1.10.10.1230">
    <property type="entry name" value="Penicillin-binding protein, N-terminal non-catalytic domain, head sub-domain"/>
    <property type="match status" value="1"/>
</dbReference>
<evidence type="ECO:0000256" key="12">
    <source>
        <dbReference type="ARBA" id="ARBA00023316"/>
    </source>
</evidence>
<comment type="pathway">
    <text evidence="3">Cell wall biogenesis; peptidoglycan biosynthesis.</text>
</comment>
<dbReference type="InterPro" id="IPR005311">
    <property type="entry name" value="PBP_dimer"/>
</dbReference>
<keyword evidence="8" id="KW-0133">Cell shape</keyword>
<comment type="subcellular location">
    <subcellularLocation>
        <location evidence="2">Cell membrane</location>
    </subcellularLocation>
    <subcellularLocation>
        <location evidence="1">Membrane</location>
        <topology evidence="1">Single-pass membrane protein</topology>
    </subcellularLocation>
</comment>
<dbReference type="InterPro" id="IPR012338">
    <property type="entry name" value="Beta-lactam/transpept-like"/>
</dbReference>